<keyword evidence="2" id="KW-1133">Transmembrane helix</keyword>
<dbReference type="PANTHER" id="PTHR31157:SF1">
    <property type="entry name" value="SCP DOMAIN-CONTAINING PROTEIN"/>
    <property type="match status" value="1"/>
</dbReference>
<evidence type="ECO:0000259" key="3">
    <source>
        <dbReference type="Pfam" id="PF00188"/>
    </source>
</evidence>
<name>A0A2H0BGN8_UNCKA</name>
<evidence type="ECO:0000313" key="4">
    <source>
        <dbReference type="EMBL" id="PIP56842.1"/>
    </source>
</evidence>
<dbReference type="CDD" id="cd05379">
    <property type="entry name" value="CAP_bacterial"/>
    <property type="match status" value="1"/>
</dbReference>
<proteinExistence type="predicted"/>
<feature type="domain" description="SCP" evidence="3">
    <location>
        <begin position="64"/>
        <end position="168"/>
    </location>
</feature>
<comment type="caution">
    <text evidence="4">The sequence shown here is derived from an EMBL/GenBank/DDBJ whole genome shotgun (WGS) entry which is preliminary data.</text>
</comment>
<sequence length="373" mass="40440">MEKLLQLLLPRAKNNHRPHITRHPGIIAVLVTLLTVQTSLNVFFSTNPQILGFATSIYQDQLISLTNTERSKQNLNTLIHNPTLDQAARLKALNMFEENYWAHVSPSGIEPWHWFSVVGYDYSTAGENLARDFDTSSGVVSAWMASPSHSENILYSSFTEIGMAVVNGVLDGQETTLVVQLFGTPPATQQLAVETTQPTPTSLPKDEPTAIILPTATQIPPTPTSAGITLTPSAVPTQTQIKPTELPTPTVEAEPTPTIENSPTPTSKTVELAFNTDNSNGTVLGPLGSHTTNPPVSQFLTANLKALTSIQSFSISRLFTMLIVGTLIGLYASDEIIFKRKGLKRVNAHRIVHVGILIIAFIGIWYGAGGMIL</sequence>
<organism evidence="4 5">
    <name type="scientific">candidate division WWE3 bacterium CG22_combo_CG10-13_8_21_14_all_39_12</name>
    <dbReference type="NCBI Taxonomy" id="1975094"/>
    <lineage>
        <taxon>Bacteria</taxon>
        <taxon>Katanobacteria</taxon>
    </lineage>
</organism>
<gene>
    <name evidence="4" type="ORF">COX05_00905</name>
</gene>
<feature type="compositionally biased region" description="Low complexity" evidence="1">
    <location>
        <begin position="247"/>
        <end position="260"/>
    </location>
</feature>
<feature type="transmembrane region" description="Helical" evidence="2">
    <location>
        <begin position="318"/>
        <end position="338"/>
    </location>
</feature>
<dbReference type="InterPro" id="IPR035940">
    <property type="entry name" value="CAP_sf"/>
</dbReference>
<accession>A0A2H0BGN8</accession>
<dbReference type="Gene3D" id="3.40.33.10">
    <property type="entry name" value="CAP"/>
    <property type="match status" value="1"/>
</dbReference>
<reference evidence="4 5" key="1">
    <citation type="submission" date="2017-09" db="EMBL/GenBank/DDBJ databases">
        <title>Depth-based differentiation of microbial function through sediment-hosted aquifers and enrichment of novel symbionts in the deep terrestrial subsurface.</title>
        <authorList>
            <person name="Probst A.J."/>
            <person name="Ladd B."/>
            <person name="Jarett J.K."/>
            <person name="Geller-Mcgrath D.E."/>
            <person name="Sieber C.M."/>
            <person name="Emerson J.B."/>
            <person name="Anantharaman K."/>
            <person name="Thomas B.C."/>
            <person name="Malmstrom R."/>
            <person name="Stieglmeier M."/>
            <person name="Klingl A."/>
            <person name="Woyke T."/>
            <person name="Ryan C.M."/>
            <person name="Banfield J.F."/>
        </authorList>
    </citation>
    <scope>NUCLEOTIDE SEQUENCE [LARGE SCALE GENOMIC DNA]</scope>
    <source>
        <strain evidence="4">CG22_combo_CG10-13_8_21_14_all_39_12</strain>
    </source>
</reference>
<dbReference type="EMBL" id="PCSU01000012">
    <property type="protein sequence ID" value="PIP56842.1"/>
    <property type="molecule type" value="Genomic_DNA"/>
</dbReference>
<dbReference type="SUPFAM" id="SSF55797">
    <property type="entry name" value="PR-1-like"/>
    <property type="match status" value="1"/>
</dbReference>
<evidence type="ECO:0000313" key="5">
    <source>
        <dbReference type="Proteomes" id="UP000228495"/>
    </source>
</evidence>
<evidence type="ECO:0000256" key="1">
    <source>
        <dbReference type="SAM" id="MobiDB-lite"/>
    </source>
</evidence>
<dbReference type="Proteomes" id="UP000228495">
    <property type="component" value="Unassembled WGS sequence"/>
</dbReference>
<dbReference type="AlphaFoldDB" id="A0A2H0BGN8"/>
<feature type="region of interest" description="Disordered" evidence="1">
    <location>
        <begin position="247"/>
        <end position="267"/>
    </location>
</feature>
<keyword evidence="2" id="KW-0812">Transmembrane</keyword>
<feature type="transmembrane region" description="Helical" evidence="2">
    <location>
        <begin position="350"/>
        <end position="368"/>
    </location>
</feature>
<dbReference type="PANTHER" id="PTHR31157">
    <property type="entry name" value="SCP DOMAIN-CONTAINING PROTEIN"/>
    <property type="match status" value="1"/>
</dbReference>
<keyword evidence="2" id="KW-0472">Membrane</keyword>
<dbReference type="InterPro" id="IPR014044">
    <property type="entry name" value="CAP_dom"/>
</dbReference>
<evidence type="ECO:0000256" key="2">
    <source>
        <dbReference type="SAM" id="Phobius"/>
    </source>
</evidence>
<dbReference type="Pfam" id="PF00188">
    <property type="entry name" value="CAP"/>
    <property type="match status" value="1"/>
</dbReference>
<protein>
    <recommendedName>
        <fullName evidence="3">SCP domain-containing protein</fullName>
    </recommendedName>
</protein>